<organism evidence="2 3">
    <name type="scientific">Blyttiomyces helicus</name>
    <dbReference type="NCBI Taxonomy" id="388810"/>
    <lineage>
        <taxon>Eukaryota</taxon>
        <taxon>Fungi</taxon>
        <taxon>Fungi incertae sedis</taxon>
        <taxon>Chytridiomycota</taxon>
        <taxon>Chytridiomycota incertae sedis</taxon>
        <taxon>Chytridiomycetes</taxon>
        <taxon>Chytridiomycetes incertae sedis</taxon>
        <taxon>Blyttiomyces</taxon>
    </lineage>
</organism>
<protein>
    <submittedName>
        <fullName evidence="2">Uncharacterized protein</fullName>
    </submittedName>
</protein>
<dbReference type="AlphaFoldDB" id="A0A4P9WLI3"/>
<proteinExistence type="predicted"/>
<keyword evidence="1" id="KW-0812">Transmembrane</keyword>
<keyword evidence="1" id="KW-0472">Membrane</keyword>
<keyword evidence="1" id="KW-1133">Transmembrane helix</keyword>
<keyword evidence="3" id="KW-1185">Reference proteome</keyword>
<sequence length="118" mass="13176">MYFLPDKDEAEADLPQSCYGGNDVFMCFFRHAGAVKEIEPFVVTIFAGALIVSHAVMDFGLRGIRVVTRRGMMVFMLRTFVFVLSPVFEFSPVLEFSSTGAFPTSASNIFWPDAYPKA</sequence>
<evidence type="ECO:0000256" key="1">
    <source>
        <dbReference type="SAM" id="Phobius"/>
    </source>
</evidence>
<evidence type="ECO:0000313" key="2">
    <source>
        <dbReference type="EMBL" id="RKO93891.1"/>
    </source>
</evidence>
<gene>
    <name evidence="2" type="ORF">BDK51DRAFT_25876</name>
</gene>
<feature type="transmembrane region" description="Helical" evidence="1">
    <location>
        <begin position="41"/>
        <end position="61"/>
    </location>
</feature>
<accession>A0A4P9WLI3</accession>
<evidence type="ECO:0000313" key="3">
    <source>
        <dbReference type="Proteomes" id="UP000269721"/>
    </source>
</evidence>
<name>A0A4P9WLI3_9FUNG</name>
<dbReference type="Proteomes" id="UP000269721">
    <property type="component" value="Unassembled WGS sequence"/>
</dbReference>
<reference evidence="3" key="1">
    <citation type="journal article" date="2018" name="Nat. Microbiol.">
        <title>Leveraging single-cell genomics to expand the fungal tree of life.</title>
        <authorList>
            <person name="Ahrendt S.R."/>
            <person name="Quandt C.A."/>
            <person name="Ciobanu D."/>
            <person name="Clum A."/>
            <person name="Salamov A."/>
            <person name="Andreopoulos B."/>
            <person name="Cheng J.F."/>
            <person name="Woyke T."/>
            <person name="Pelin A."/>
            <person name="Henrissat B."/>
            <person name="Reynolds N.K."/>
            <person name="Benny G.L."/>
            <person name="Smith M.E."/>
            <person name="James T.Y."/>
            <person name="Grigoriev I.V."/>
        </authorList>
    </citation>
    <scope>NUCLEOTIDE SEQUENCE [LARGE SCALE GENOMIC DNA]</scope>
</reference>
<feature type="transmembrane region" description="Helical" evidence="1">
    <location>
        <begin position="73"/>
        <end position="94"/>
    </location>
</feature>
<dbReference type="EMBL" id="KZ994083">
    <property type="protein sequence ID" value="RKO93891.1"/>
    <property type="molecule type" value="Genomic_DNA"/>
</dbReference>